<dbReference type="PROSITE" id="PS00380">
    <property type="entry name" value="RHODANESE_1"/>
    <property type="match status" value="1"/>
</dbReference>
<keyword evidence="4" id="KW-0677">Repeat</keyword>
<dbReference type="AlphaFoldDB" id="A0A917BSW7"/>
<dbReference type="RefSeq" id="WP_188576625.1">
    <property type="nucleotide sequence ID" value="NZ_BMCT01000001.1"/>
</dbReference>
<dbReference type="Pfam" id="PF00581">
    <property type="entry name" value="Rhodanese"/>
    <property type="match status" value="2"/>
</dbReference>
<sequence length="280" mass="29173">MTAPLFVSTEWLAGQLGQPDLVVVDASWYLPAAGRNGKAEYLERHVPGAVFFDLDGISDPNTDLPHMLPSAEAFAAAVGALGISESKRIVVYDGAGLFSAPRVWWTFKVFGASDVLLLEGGLPAWIAEGRPTEAGAASPAPASFKATLNAAMVADIGRVEQTLADRSAQVLDARPNDRFSGSVPELRPGIPSGHMPGALNLPSSKVVRSGAIIPENELRAALDTSGVDLDRPVITSCGSGVTAAILWVALESIGKTPLALYDGSWTEWGSSGKPVVTDAG</sequence>
<proteinExistence type="predicted"/>
<reference evidence="11" key="2">
    <citation type="submission" date="2020-09" db="EMBL/GenBank/DDBJ databases">
        <authorList>
            <person name="Sun Q."/>
            <person name="Sedlacek I."/>
        </authorList>
    </citation>
    <scope>NUCLEOTIDE SEQUENCE</scope>
    <source>
        <strain evidence="11">CCM 7897</strain>
    </source>
</reference>
<dbReference type="GO" id="GO:0016784">
    <property type="term" value="F:3-mercaptopyruvate sulfurtransferase activity"/>
    <property type="evidence" value="ECO:0007669"/>
    <property type="project" value="UniProtKB-EC"/>
</dbReference>
<evidence type="ECO:0000256" key="1">
    <source>
        <dbReference type="ARBA" id="ARBA00004496"/>
    </source>
</evidence>
<feature type="region of interest" description="Disordered" evidence="9">
    <location>
        <begin position="178"/>
        <end position="197"/>
    </location>
</feature>
<comment type="subcellular location">
    <subcellularLocation>
        <location evidence="1">Cytoplasm</location>
    </subcellularLocation>
</comment>
<dbReference type="Proteomes" id="UP000606044">
    <property type="component" value="Unassembled WGS sequence"/>
</dbReference>
<dbReference type="PANTHER" id="PTHR11364">
    <property type="entry name" value="THIOSULFATE SULFERTANSFERASE"/>
    <property type="match status" value="1"/>
</dbReference>
<dbReference type="FunFam" id="3.40.250.10:FF:000015">
    <property type="entry name" value="Sulfurtransferase"/>
    <property type="match status" value="1"/>
</dbReference>
<comment type="catalytic activity">
    <reaction evidence="5">
        <text>2-oxo-3-sulfanylpropanoate + [thioredoxin]-dithiol = [thioredoxin]-disulfide + hydrogen sulfide + pyruvate + H(+)</text>
        <dbReference type="Rhea" id="RHEA:21740"/>
        <dbReference type="Rhea" id="RHEA-COMP:10698"/>
        <dbReference type="Rhea" id="RHEA-COMP:10700"/>
        <dbReference type="ChEBI" id="CHEBI:15361"/>
        <dbReference type="ChEBI" id="CHEBI:15378"/>
        <dbReference type="ChEBI" id="CHEBI:29919"/>
        <dbReference type="ChEBI" id="CHEBI:29950"/>
        <dbReference type="ChEBI" id="CHEBI:50058"/>
        <dbReference type="ChEBI" id="CHEBI:57678"/>
        <dbReference type="EC" id="2.8.1.2"/>
    </reaction>
    <physiologicalReaction direction="left-to-right" evidence="5">
        <dbReference type="Rhea" id="RHEA:21741"/>
    </physiologicalReaction>
</comment>
<evidence type="ECO:0000313" key="11">
    <source>
        <dbReference type="EMBL" id="GGF55615.1"/>
    </source>
</evidence>
<dbReference type="InterPro" id="IPR001307">
    <property type="entry name" value="Thiosulphate_STrfase_CS"/>
</dbReference>
<evidence type="ECO:0000259" key="10">
    <source>
        <dbReference type="PROSITE" id="PS50206"/>
    </source>
</evidence>
<feature type="domain" description="Rhodanese" evidence="10">
    <location>
        <begin position="17"/>
        <end position="134"/>
    </location>
</feature>
<dbReference type="CDD" id="cd01448">
    <property type="entry name" value="TST_Repeat_1"/>
    <property type="match status" value="1"/>
</dbReference>
<evidence type="ECO:0000256" key="9">
    <source>
        <dbReference type="SAM" id="MobiDB-lite"/>
    </source>
</evidence>
<keyword evidence="2" id="KW-0963">Cytoplasm</keyword>
<dbReference type="SUPFAM" id="SSF52821">
    <property type="entry name" value="Rhodanese/Cell cycle control phosphatase"/>
    <property type="match status" value="2"/>
</dbReference>
<dbReference type="GO" id="GO:0005737">
    <property type="term" value="C:cytoplasm"/>
    <property type="evidence" value="ECO:0007669"/>
    <property type="project" value="UniProtKB-SubCell"/>
</dbReference>
<dbReference type="PROSITE" id="PS50206">
    <property type="entry name" value="RHODANESE_3"/>
    <property type="match status" value="2"/>
</dbReference>
<evidence type="ECO:0000256" key="8">
    <source>
        <dbReference type="ARBA" id="ARBA00078354"/>
    </source>
</evidence>
<evidence type="ECO:0000256" key="3">
    <source>
        <dbReference type="ARBA" id="ARBA00022679"/>
    </source>
</evidence>
<dbReference type="PANTHER" id="PTHR11364:SF27">
    <property type="entry name" value="SULFURTRANSFERASE"/>
    <property type="match status" value="1"/>
</dbReference>
<dbReference type="InterPro" id="IPR045078">
    <property type="entry name" value="TST/MPST-like"/>
</dbReference>
<protein>
    <recommendedName>
        <fullName evidence="7">3-mercaptopyruvate sulfurtransferase</fullName>
        <ecNumber evidence="6">2.8.1.2</ecNumber>
    </recommendedName>
    <alternativeName>
        <fullName evidence="8">Rhodanese-like protein</fullName>
    </alternativeName>
</protein>
<dbReference type="GO" id="GO:0004792">
    <property type="term" value="F:thiosulfate-cyanide sulfurtransferase activity"/>
    <property type="evidence" value="ECO:0007669"/>
    <property type="project" value="InterPro"/>
</dbReference>
<dbReference type="CDD" id="cd01449">
    <property type="entry name" value="TST_Repeat_2"/>
    <property type="match status" value="1"/>
</dbReference>
<dbReference type="Gene3D" id="3.40.250.10">
    <property type="entry name" value="Rhodanese-like domain"/>
    <property type="match status" value="2"/>
</dbReference>
<evidence type="ECO:0000256" key="7">
    <source>
        <dbReference type="ARBA" id="ARBA00070833"/>
    </source>
</evidence>
<dbReference type="NCBIfam" id="NF008557">
    <property type="entry name" value="PRK11493.1"/>
    <property type="match status" value="1"/>
</dbReference>
<reference evidence="11" key="1">
    <citation type="journal article" date="2014" name="Int. J. Syst. Evol. Microbiol.">
        <title>Complete genome sequence of Corynebacterium casei LMG S-19264T (=DSM 44701T), isolated from a smear-ripened cheese.</title>
        <authorList>
            <consortium name="US DOE Joint Genome Institute (JGI-PGF)"/>
            <person name="Walter F."/>
            <person name="Albersmeier A."/>
            <person name="Kalinowski J."/>
            <person name="Ruckert C."/>
        </authorList>
    </citation>
    <scope>NUCLEOTIDE SEQUENCE</scope>
    <source>
        <strain evidence="11">CCM 7897</strain>
    </source>
</reference>
<keyword evidence="3" id="KW-0808">Transferase</keyword>
<evidence type="ECO:0000256" key="6">
    <source>
        <dbReference type="ARBA" id="ARBA00066832"/>
    </source>
</evidence>
<evidence type="ECO:0000256" key="5">
    <source>
        <dbReference type="ARBA" id="ARBA00051793"/>
    </source>
</evidence>
<comment type="caution">
    <text evidence="11">The sequence shown here is derived from an EMBL/GenBank/DDBJ whole genome shotgun (WGS) entry which is preliminary data.</text>
</comment>
<keyword evidence="12" id="KW-1185">Reference proteome</keyword>
<name>A0A917BSW7_9HYPH</name>
<organism evidence="11 12">
    <name type="scientific">Azorhizobium oxalatiphilum</name>
    <dbReference type="NCBI Taxonomy" id="980631"/>
    <lineage>
        <taxon>Bacteria</taxon>
        <taxon>Pseudomonadati</taxon>
        <taxon>Pseudomonadota</taxon>
        <taxon>Alphaproteobacteria</taxon>
        <taxon>Hyphomicrobiales</taxon>
        <taxon>Xanthobacteraceae</taxon>
        <taxon>Azorhizobium</taxon>
    </lineage>
</organism>
<dbReference type="InterPro" id="IPR036873">
    <property type="entry name" value="Rhodanese-like_dom_sf"/>
</dbReference>
<dbReference type="EMBL" id="BMCT01000001">
    <property type="protein sequence ID" value="GGF55615.1"/>
    <property type="molecule type" value="Genomic_DNA"/>
</dbReference>
<dbReference type="SMART" id="SM00450">
    <property type="entry name" value="RHOD"/>
    <property type="match status" value="2"/>
</dbReference>
<gene>
    <name evidence="11" type="primary">sseA</name>
    <name evidence="11" type="ORF">GCM10007301_14080</name>
</gene>
<dbReference type="EC" id="2.8.1.2" evidence="6"/>
<feature type="domain" description="Rhodanese" evidence="10">
    <location>
        <begin position="164"/>
        <end position="277"/>
    </location>
</feature>
<evidence type="ECO:0000256" key="4">
    <source>
        <dbReference type="ARBA" id="ARBA00022737"/>
    </source>
</evidence>
<evidence type="ECO:0000256" key="2">
    <source>
        <dbReference type="ARBA" id="ARBA00022490"/>
    </source>
</evidence>
<dbReference type="FunFam" id="3.40.250.10:FF:000001">
    <property type="entry name" value="Sulfurtransferase"/>
    <property type="match status" value="1"/>
</dbReference>
<evidence type="ECO:0000313" key="12">
    <source>
        <dbReference type="Proteomes" id="UP000606044"/>
    </source>
</evidence>
<accession>A0A917BSW7</accession>
<dbReference type="InterPro" id="IPR001763">
    <property type="entry name" value="Rhodanese-like_dom"/>
</dbReference>